<dbReference type="EMBL" id="KL659203">
    <property type="protein sequence ID" value="KFA70349.1"/>
    <property type="molecule type" value="Genomic_DNA"/>
</dbReference>
<keyword evidence="3" id="KW-1185">Reference proteome</keyword>
<sequence>MEAPIKFSVSGQCRSFTLFSSLPPEIRHQIWSLTLATPGIQFLKLETRGRSWRWVGWRAAGAQMPGLHQHSGPGHGAYNNGGISTNPEIGNEPVPRRVWDTRLVPLSPTPMAELSHYPILDRQIKTLLSTCFESAAVVKRLMSRPGNLRLENGHVASLEKSQDVVYLEYFHPNVFNSGCSFGATTNCDTLKNIRRVVLRFSHEWQENKAPKACLSCGRIHHAPNGVVYPVHIYQFLARHLPNLEDFYFVDYFIRRRSPVKDAEPSETNTNHVQQCFRAKNRAFFEADSEQWIIKPCVFEMKLWLRDQFVQYAKSSKLSRHNHPEKVNFGLLACEWDIQAPPEQRRACAMLNGKGNKRTTRTTRAIRQKQTAPTQLPKCPEHQWIPEATRNLPVVFGRGQYTPFTFEFSHET</sequence>
<dbReference type="Proteomes" id="UP000028524">
    <property type="component" value="Unassembled WGS sequence"/>
</dbReference>
<feature type="domain" description="2EXR" evidence="1">
    <location>
        <begin position="16"/>
        <end position="141"/>
    </location>
</feature>
<dbReference type="OrthoDB" id="4655872at2759"/>
<evidence type="ECO:0000313" key="2">
    <source>
        <dbReference type="EMBL" id="KFA70349.1"/>
    </source>
</evidence>
<dbReference type="Pfam" id="PF20150">
    <property type="entry name" value="2EXR"/>
    <property type="match status" value="1"/>
</dbReference>
<dbReference type="InterPro" id="IPR045518">
    <property type="entry name" value="2EXR"/>
</dbReference>
<dbReference type="OMA" id="LACEWDI"/>
<gene>
    <name evidence="2" type="ORF">S40285_01725</name>
</gene>
<dbReference type="STRING" id="1283841.A0A084R2B4"/>
<proteinExistence type="predicted"/>
<evidence type="ECO:0000313" key="3">
    <source>
        <dbReference type="Proteomes" id="UP000028524"/>
    </source>
</evidence>
<dbReference type="AlphaFoldDB" id="A0A084R2B4"/>
<reference evidence="2 3" key="1">
    <citation type="journal article" date="2014" name="BMC Genomics">
        <title>Comparative genome sequencing reveals chemotype-specific gene clusters in the toxigenic black mold Stachybotrys.</title>
        <authorList>
            <person name="Semeiks J."/>
            <person name="Borek D."/>
            <person name="Otwinowski Z."/>
            <person name="Grishin N.V."/>
        </authorList>
    </citation>
    <scope>NUCLEOTIDE SEQUENCE [LARGE SCALE GENOMIC DNA]</scope>
    <source>
        <strain evidence="2 3">IBT 40285</strain>
    </source>
</reference>
<dbReference type="HOGENOM" id="CLU_029201_0_0_1"/>
<organism evidence="2 3">
    <name type="scientific">Stachybotrys chlorohalonatus (strain IBT 40285)</name>
    <dbReference type="NCBI Taxonomy" id="1283841"/>
    <lineage>
        <taxon>Eukaryota</taxon>
        <taxon>Fungi</taxon>
        <taxon>Dikarya</taxon>
        <taxon>Ascomycota</taxon>
        <taxon>Pezizomycotina</taxon>
        <taxon>Sordariomycetes</taxon>
        <taxon>Hypocreomycetidae</taxon>
        <taxon>Hypocreales</taxon>
        <taxon>Stachybotryaceae</taxon>
        <taxon>Stachybotrys</taxon>
    </lineage>
</organism>
<dbReference type="InParanoid" id="A0A084R2B4"/>
<accession>A0A084R2B4</accession>
<name>A0A084R2B4_STAC4</name>
<evidence type="ECO:0000259" key="1">
    <source>
        <dbReference type="Pfam" id="PF20150"/>
    </source>
</evidence>
<protein>
    <recommendedName>
        <fullName evidence="1">2EXR domain-containing protein</fullName>
    </recommendedName>
</protein>